<evidence type="ECO:0000256" key="1">
    <source>
        <dbReference type="SAM" id="MobiDB-lite"/>
    </source>
</evidence>
<feature type="region of interest" description="Disordered" evidence="1">
    <location>
        <begin position="352"/>
        <end position="406"/>
    </location>
</feature>
<dbReference type="AlphaFoldDB" id="A0A9P9XWA1"/>
<comment type="caution">
    <text evidence="2">The sequence shown here is derived from an EMBL/GenBank/DDBJ whole genome shotgun (WGS) entry which is preliminary data.</text>
</comment>
<feature type="compositionally biased region" description="Low complexity" evidence="1">
    <location>
        <begin position="11"/>
        <end position="26"/>
    </location>
</feature>
<protein>
    <submittedName>
        <fullName evidence="2">Uncharacterized protein</fullName>
    </submittedName>
</protein>
<dbReference type="GeneID" id="75831005"/>
<sequence>MASRARPFEMGNAAPQGQPAQQGNPNRALVHQAPRQQTMNPAFRNDGRDGTYALPQANMGALVQYGDGAENLYQTGLTWVPGQRMARGYSDEGPRMSRQDSMSSDSVWTSPSSRANRYYNDFNRPPKREIFDIREDDQCMTEAQARDRLSSYVVIRMERANVDHDVDRDGNRRQPTWEKAEQVILTDVSEKDAHRKVRELDTFTACITDKRSDLAAAINHQLDHALDKLEQQEIDSRYCYVLAQIDQKEKKVTVAPETAQPYYIELPPSKSKSNGRKDSKKRHKKKQKPKTYLVEPNTSKPRREKQTVSITAYFKRTPKADENCLKMLREADDNWNQGQRDEMQSARLRQSSRLFPHRPRHPPPSPERLPRQQSGPLVLQDPRQMEPRAQSMVQTQQPGFAQQHPQQRIGLSYPYSIQQEPQSQQAMSTLPAGQAASRVQSMHPLRQEQLHDQQRQVAAAQRMQQPAQRPALQQTGAKAVANMQSARGGGQRQQIILRLFFRLIKKPNNAYAGSPHFYDSSERQQTRCVANQG</sequence>
<organism evidence="2 3">
    <name type="scientific">Emericellopsis cladophorae</name>
    <dbReference type="NCBI Taxonomy" id="2686198"/>
    <lineage>
        <taxon>Eukaryota</taxon>
        <taxon>Fungi</taxon>
        <taxon>Dikarya</taxon>
        <taxon>Ascomycota</taxon>
        <taxon>Pezizomycotina</taxon>
        <taxon>Sordariomycetes</taxon>
        <taxon>Hypocreomycetidae</taxon>
        <taxon>Hypocreales</taxon>
        <taxon>Bionectriaceae</taxon>
        <taxon>Emericellopsis</taxon>
    </lineage>
</organism>
<keyword evidence="3" id="KW-1185">Reference proteome</keyword>
<feature type="compositionally biased region" description="Basic residues" evidence="1">
    <location>
        <begin position="278"/>
        <end position="289"/>
    </location>
</feature>
<dbReference type="EMBL" id="JAGIXG020000054">
    <property type="protein sequence ID" value="KAI6779023.1"/>
    <property type="molecule type" value="Genomic_DNA"/>
</dbReference>
<feature type="region of interest" description="Disordered" evidence="1">
    <location>
        <begin position="87"/>
        <end position="111"/>
    </location>
</feature>
<proteinExistence type="predicted"/>
<feature type="compositionally biased region" description="Low complexity" evidence="1">
    <location>
        <begin position="394"/>
        <end position="406"/>
    </location>
</feature>
<dbReference type="OrthoDB" id="3440029at2759"/>
<dbReference type="RefSeq" id="XP_051359879.1">
    <property type="nucleotide sequence ID" value="XM_051509104.1"/>
</dbReference>
<reference evidence="2" key="1">
    <citation type="journal article" date="2021" name="J Fungi (Basel)">
        <title>Genomic and Metabolomic Analyses of the Marine Fungus Emericellopsis cladophorae: Insights into Saltwater Adaptability Mechanisms and Its Biosynthetic Potential.</title>
        <authorList>
            <person name="Goncalves M.F.M."/>
            <person name="Hilario S."/>
            <person name="Van de Peer Y."/>
            <person name="Esteves A.C."/>
            <person name="Alves A."/>
        </authorList>
    </citation>
    <scope>NUCLEOTIDE SEQUENCE</scope>
    <source>
        <strain evidence="2">MUM 19.33</strain>
    </source>
</reference>
<dbReference type="Proteomes" id="UP001055219">
    <property type="component" value="Unassembled WGS sequence"/>
</dbReference>
<reference evidence="2" key="2">
    <citation type="submission" date="2022-07" db="EMBL/GenBank/DDBJ databases">
        <authorList>
            <person name="Goncalves M.F.M."/>
            <person name="Hilario S."/>
            <person name="Van De Peer Y."/>
            <person name="Esteves A.C."/>
            <person name="Alves A."/>
        </authorList>
    </citation>
    <scope>NUCLEOTIDE SEQUENCE</scope>
    <source>
        <strain evidence="2">MUM 19.33</strain>
    </source>
</reference>
<accession>A0A9P9XWA1</accession>
<feature type="region of interest" description="Disordered" evidence="1">
    <location>
        <begin position="263"/>
        <end position="313"/>
    </location>
</feature>
<name>A0A9P9XWA1_9HYPO</name>
<gene>
    <name evidence="2" type="ORF">J7T54_004519</name>
</gene>
<evidence type="ECO:0000313" key="3">
    <source>
        <dbReference type="Proteomes" id="UP001055219"/>
    </source>
</evidence>
<feature type="region of interest" description="Disordered" evidence="1">
    <location>
        <begin position="1"/>
        <end position="26"/>
    </location>
</feature>
<evidence type="ECO:0000313" key="2">
    <source>
        <dbReference type="EMBL" id="KAI6779023.1"/>
    </source>
</evidence>
<feature type="compositionally biased region" description="Basic and acidic residues" evidence="1">
    <location>
        <begin position="89"/>
        <end position="98"/>
    </location>
</feature>